<sequence>MPGHYDKGDYDSRSGGGGRYRGQGRGGRGSYSSWGGGRGSGGGGGGGRGYGRVGGGGGGGGGYNPAPSYRDSSSSYGHERYGESRRSSGHMVNPWDVGMSAREVGHSSEYGAHASGTGGGGMSGHGGSSHLMGSLSHLSHMGNDKSKLALDILNVVLSNDSPMSERRGGGSGGGGGGWEQGPPQRKQRRVDWEGMRPHKYPPREQHYRPRRAWERRGWSSPTQPYSDQYGAGDHQGRRMAKARRGKSWHDARSSKGGGRDAQAKEGDSSPAPQSDAIKEAKPEAKKEAEEAAGKEGEERKEKSEDQEKDEKKESEEITWLPKEALKCHMCNLSKFPDIKAYTRHMESRNHESVRYSFHAKGAAILRFLRSDSKLAAQRRILKNQRRNLKGPIMRCRKCQCEVFGYIREHAKTVEHIALRNYLRVECCNNTFFNRADLEEHRLSLEHLKAEWEKEQKQKETEEEEKEVDDDTCVRMSDEGNNFIKTLKELRKTSLQPDVTSPETLAPYDPCVPQGLNFVSPKSYYRCDVCPGERLASAKQTHDHFRSLTHYNNIIAHLNRLQEEKEKECKRLEEEAKKAKELEEKKKQEEERKRKREEEEDDDKRNGEGDEGEEFSVEDIDNMETVDETCDDDGARGDDDEDDRGELEDHPVSEDETEEHEDKAVHDISDDMLEDMSCLANVGEEFEEIAEEKKIDTEHDEEKKDMESSQQEVGRAESNEDEEKADDENEDVTEERQVRGRGSRGGLRARSSRGSVRARGVRN</sequence>
<feature type="compositionally biased region" description="Basic and acidic residues" evidence="2">
    <location>
        <begin position="247"/>
        <end position="267"/>
    </location>
</feature>
<feature type="coiled-coil region" evidence="1">
    <location>
        <begin position="434"/>
        <end position="468"/>
    </location>
</feature>
<name>A0AAE1FZP9_PETCI</name>
<dbReference type="EMBL" id="JAWQEG010000975">
    <property type="protein sequence ID" value="KAK3883574.1"/>
    <property type="molecule type" value="Genomic_DNA"/>
</dbReference>
<feature type="region of interest" description="Disordered" evidence="2">
    <location>
        <begin position="109"/>
        <end position="138"/>
    </location>
</feature>
<feature type="compositionally biased region" description="Gly residues" evidence="2">
    <location>
        <begin position="116"/>
        <end position="127"/>
    </location>
</feature>
<protein>
    <submittedName>
        <fullName evidence="3">Uncharacterized protein</fullName>
    </submittedName>
</protein>
<feature type="compositionally biased region" description="Acidic residues" evidence="2">
    <location>
        <begin position="718"/>
        <end position="732"/>
    </location>
</feature>
<reference evidence="3" key="1">
    <citation type="submission" date="2023-10" db="EMBL/GenBank/DDBJ databases">
        <title>Genome assemblies of two species of porcelain crab, Petrolisthes cinctipes and Petrolisthes manimaculis (Anomura: Porcellanidae).</title>
        <authorList>
            <person name="Angst P."/>
        </authorList>
    </citation>
    <scope>NUCLEOTIDE SEQUENCE</scope>
    <source>
        <strain evidence="3">PB745_01</strain>
        <tissue evidence="3">Gill</tissue>
    </source>
</reference>
<proteinExistence type="predicted"/>
<organism evidence="3 4">
    <name type="scientific">Petrolisthes cinctipes</name>
    <name type="common">Flat porcelain crab</name>
    <dbReference type="NCBI Taxonomy" id="88211"/>
    <lineage>
        <taxon>Eukaryota</taxon>
        <taxon>Metazoa</taxon>
        <taxon>Ecdysozoa</taxon>
        <taxon>Arthropoda</taxon>
        <taxon>Crustacea</taxon>
        <taxon>Multicrustacea</taxon>
        <taxon>Malacostraca</taxon>
        <taxon>Eumalacostraca</taxon>
        <taxon>Eucarida</taxon>
        <taxon>Decapoda</taxon>
        <taxon>Pleocyemata</taxon>
        <taxon>Anomura</taxon>
        <taxon>Galatheoidea</taxon>
        <taxon>Porcellanidae</taxon>
        <taxon>Petrolisthes</taxon>
    </lineage>
</organism>
<evidence type="ECO:0000313" key="4">
    <source>
        <dbReference type="Proteomes" id="UP001286313"/>
    </source>
</evidence>
<keyword evidence="1" id="KW-0175">Coiled coil</keyword>
<dbReference type="Proteomes" id="UP001286313">
    <property type="component" value="Unassembled WGS sequence"/>
</dbReference>
<feature type="compositionally biased region" description="Gly residues" evidence="2">
    <location>
        <begin position="169"/>
        <end position="179"/>
    </location>
</feature>
<evidence type="ECO:0000313" key="3">
    <source>
        <dbReference type="EMBL" id="KAK3883574.1"/>
    </source>
</evidence>
<feature type="compositionally biased region" description="Gly residues" evidence="2">
    <location>
        <begin position="14"/>
        <end position="63"/>
    </location>
</feature>
<feature type="region of interest" description="Disordered" evidence="2">
    <location>
        <begin position="160"/>
        <end position="315"/>
    </location>
</feature>
<feature type="compositionally biased region" description="Basic and acidic residues" evidence="2">
    <location>
        <begin position="276"/>
        <end position="315"/>
    </location>
</feature>
<keyword evidence="4" id="KW-1185">Reference proteome</keyword>
<feature type="region of interest" description="Disordered" evidence="2">
    <location>
        <begin position="1"/>
        <end position="95"/>
    </location>
</feature>
<feature type="compositionally biased region" description="Basic and acidic residues" evidence="2">
    <location>
        <begin position="1"/>
        <end position="12"/>
    </location>
</feature>
<evidence type="ECO:0000256" key="2">
    <source>
        <dbReference type="SAM" id="MobiDB-lite"/>
    </source>
</evidence>
<accession>A0AAE1FZP9</accession>
<feature type="region of interest" description="Disordered" evidence="2">
    <location>
        <begin position="577"/>
        <end position="762"/>
    </location>
</feature>
<feature type="compositionally biased region" description="Basic and acidic residues" evidence="2">
    <location>
        <begin position="189"/>
        <end position="217"/>
    </location>
</feature>
<feature type="compositionally biased region" description="Basic and acidic residues" evidence="2">
    <location>
        <begin position="577"/>
        <end position="591"/>
    </location>
</feature>
<comment type="caution">
    <text evidence="3">The sequence shown here is derived from an EMBL/GenBank/DDBJ whole genome shotgun (WGS) entry which is preliminary data.</text>
</comment>
<dbReference type="AlphaFoldDB" id="A0AAE1FZP9"/>
<feature type="compositionally biased region" description="Basic and acidic residues" evidence="2">
    <location>
        <begin position="659"/>
        <end position="668"/>
    </location>
</feature>
<gene>
    <name evidence="3" type="ORF">Pcinc_012117</name>
</gene>
<feature type="compositionally biased region" description="Acidic residues" evidence="2">
    <location>
        <begin position="608"/>
        <end position="645"/>
    </location>
</feature>
<feature type="compositionally biased region" description="Low complexity" evidence="2">
    <location>
        <begin position="745"/>
        <end position="762"/>
    </location>
</feature>
<feature type="compositionally biased region" description="Low complexity" evidence="2">
    <location>
        <begin position="128"/>
        <end position="138"/>
    </location>
</feature>
<feature type="compositionally biased region" description="Basic and acidic residues" evidence="2">
    <location>
        <begin position="77"/>
        <end position="86"/>
    </location>
</feature>
<feature type="compositionally biased region" description="Basic residues" evidence="2">
    <location>
        <begin position="237"/>
        <end position="246"/>
    </location>
</feature>
<evidence type="ECO:0000256" key="1">
    <source>
        <dbReference type="SAM" id="Coils"/>
    </source>
</evidence>
<feature type="compositionally biased region" description="Basic and acidic residues" evidence="2">
    <location>
        <begin position="690"/>
        <end position="706"/>
    </location>
</feature>